<feature type="transmembrane region" description="Helical" evidence="8">
    <location>
        <begin position="27"/>
        <end position="44"/>
    </location>
</feature>
<reference evidence="10 11" key="1">
    <citation type="submission" date="2019-06" db="EMBL/GenBank/DDBJ databases">
        <authorList>
            <person name="De-Chao Zhang Q."/>
        </authorList>
    </citation>
    <scope>NUCLEOTIDE SEQUENCE [LARGE SCALE GENOMIC DNA]</scope>
    <source>
        <strain evidence="10 11">KN1116</strain>
    </source>
</reference>
<keyword evidence="5 8" id="KW-1133">Transmembrane helix</keyword>
<feature type="transmembrane region" description="Helical" evidence="8">
    <location>
        <begin position="51"/>
        <end position="73"/>
    </location>
</feature>
<keyword evidence="2 8" id="KW-1003">Cell membrane</keyword>
<comment type="caution">
    <text evidence="10">The sequence shown here is derived from an EMBL/GenBank/DDBJ whole genome shotgun (WGS) entry which is preliminary data.</text>
</comment>
<gene>
    <name evidence="8 10" type="primary">lnt</name>
    <name evidence="10" type="ORF">FK219_008340</name>
</gene>
<evidence type="ECO:0000256" key="6">
    <source>
        <dbReference type="ARBA" id="ARBA00023136"/>
    </source>
</evidence>
<dbReference type="PANTHER" id="PTHR38686">
    <property type="entry name" value="APOLIPOPROTEIN N-ACYLTRANSFERASE"/>
    <property type="match status" value="1"/>
</dbReference>
<feature type="transmembrane region" description="Helical" evidence="8">
    <location>
        <begin position="188"/>
        <end position="207"/>
    </location>
</feature>
<keyword evidence="11" id="KW-1185">Reference proteome</keyword>
<dbReference type="GO" id="GO:0016410">
    <property type="term" value="F:N-acyltransferase activity"/>
    <property type="evidence" value="ECO:0007669"/>
    <property type="project" value="UniProtKB-UniRule"/>
</dbReference>
<comment type="similarity">
    <text evidence="8">Belongs to the CN hydrolase family. Apolipoprotein N-acyltransferase subfamily.</text>
</comment>
<evidence type="ECO:0000256" key="2">
    <source>
        <dbReference type="ARBA" id="ARBA00022475"/>
    </source>
</evidence>
<dbReference type="Pfam" id="PF00795">
    <property type="entry name" value="CN_hydrolase"/>
    <property type="match status" value="1"/>
</dbReference>
<comment type="function">
    <text evidence="8">Catalyzes the phospholipid dependent N-acylation of the N-terminal cysteine of apolipoprotein, the last step in lipoprotein maturation.</text>
</comment>
<keyword evidence="6 8" id="KW-0472">Membrane</keyword>
<protein>
    <recommendedName>
        <fullName evidence="8">Apolipoprotein N-acyltransferase</fullName>
        <shortName evidence="8">ALP N-acyltransferase</shortName>
        <ecNumber evidence="8">2.3.1.269</ecNumber>
    </recommendedName>
</protein>
<dbReference type="GO" id="GO:0005886">
    <property type="term" value="C:plasma membrane"/>
    <property type="evidence" value="ECO:0007669"/>
    <property type="project" value="UniProtKB-SubCell"/>
</dbReference>
<feature type="domain" description="CN hydrolase" evidence="9">
    <location>
        <begin position="215"/>
        <end position="460"/>
    </location>
</feature>
<dbReference type="InterPro" id="IPR003010">
    <property type="entry name" value="C-N_Hydrolase"/>
</dbReference>
<dbReference type="GO" id="GO:0042158">
    <property type="term" value="P:lipoprotein biosynthetic process"/>
    <property type="evidence" value="ECO:0007669"/>
    <property type="project" value="UniProtKB-UniRule"/>
</dbReference>
<comment type="pathway">
    <text evidence="8">Protein modification; lipoprotein biosynthesis (N-acyl transfer).</text>
</comment>
<evidence type="ECO:0000313" key="10">
    <source>
        <dbReference type="EMBL" id="NHF63246.1"/>
    </source>
</evidence>
<dbReference type="EC" id="2.3.1.269" evidence="8"/>
<keyword evidence="7 8" id="KW-0012">Acyltransferase</keyword>
<organism evidence="10 11">
    <name type="scientific">Microcella pacifica</name>
    <dbReference type="NCBI Taxonomy" id="2591847"/>
    <lineage>
        <taxon>Bacteria</taxon>
        <taxon>Bacillati</taxon>
        <taxon>Actinomycetota</taxon>
        <taxon>Actinomycetes</taxon>
        <taxon>Micrococcales</taxon>
        <taxon>Microbacteriaceae</taxon>
        <taxon>Microcella</taxon>
    </lineage>
</organism>
<dbReference type="OrthoDB" id="9804277at2"/>
<proteinExistence type="inferred from homology"/>
<dbReference type="EMBL" id="VIKT02000012">
    <property type="protein sequence ID" value="NHF63246.1"/>
    <property type="molecule type" value="Genomic_DNA"/>
</dbReference>
<dbReference type="InterPro" id="IPR045378">
    <property type="entry name" value="LNT_N"/>
</dbReference>
<sequence>MIPLWLALPLASGAGLLLDAGFPDRGMWPLPFIGVGLLLVALIGRSAGGALLVGFVAGATFYLALIQWASLFLGPLPMGALVALQAALFALGCLLISLAYRWLPTSGANSHARYLVPSAIAGLWVLREMVASTWPYGGFSWGRLAMSQSESPFSDLLSWVGLSGVSFLMVALVALVVEMLSPFSPARWGDAVVPALLTAVLVAIPTWPMSSTGSMRVAAIQGNGPAGYFDDRNDGALLAAQYEATLPVLDRDLDVIVWPEGSTDRSPLDDARTAAVFDRVSRQAGAPLIGWAVTERGGLTYNTQILWQQGSGAVDFYDKRHPVPFGEYVPDREFWRPLAPDLIDLVARDYTPGSADAIFTVDGVPTGINICFDIADDTVLRDSVLEGAQVIFSASNNADFGRTDQSAQQLAIARARAIELGRTVVNVSTVGLTAIIGPDGRTLAQLPWHEPGSIVAEVELFEGLTPAAAAGGWFELAAAGLGVGVLLLAWSRNGVVQRRARTDGDARSGVSDVSGASR</sequence>
<feature type="transmembrane region" description="Helical" evidence="8">
    <location>
        <begin position="79"/>
        <end position="103"/>
    </location>
</feature>
<reference evidence="10 11" key="2">
    <citation type="submission" date="2020-03" db="EMBL/GenBank/DDBJ databases">
        <title>Chryseoglobus sp. isolated from a deep-sea seamount.</title>
        <authorList>
            <person name="Zhang D.-C."/>
        </authorList>
    </citation>
    <scope>NUCLEOTIDE SEQUENCE [LARGE SCALE GENOMIC DNA]</scope>
    <source>
        <strain evidence="10 11">KN1116</strain>
    </source>
</reference>
<dbReference type="Proteomes" id="UP000818266">
    <property type="component" value="Unassembled WGS sequence"/>
</dbReference>
<dbReference type="PROSITE" id="PS50263">
    <property type="entry name" value="CN_HYDROLASE"/>
    <property type="match status" value="1"/>
</dbReference>
<dbReference type="SUPFAM" id="SSF56317">
    <property type="entry name" value="Carbon-nitrogen hydrolase"/>
    <property type="match status" value="1"/>
</dbReference>
<comment type="subcellular location">
    <subcellularLocation>
        <location evidence="1 8">Cell membrane</location>
        <topology evidence="1 8">Multi-pass membrane protein</topology>
    </subcellularLocation>
</comment>
<evidence type="ECO:0000256" key="5">
    <source>
        <dbReference type="ARBA" id="ARBA00022989"/>
    </source>
</evidence>
<accession>A0A9E5JQG1</accession>
<dbReference type="InterPro" id="IPR036526">
    <property type="entry name" value="C-N_Hydrolase_sf"/>
</dbReference>
<feature type="transmembrane region" description="Helical" evidence="8">
    <location>
        <begin position="470"/>
        <end position="491"/>
    </location>
</feature>
<evidence type="ECO:0000259" key="9">
    <source>
        <dbReference type="PROSITE" id="PS50263"/>
    </source>
</evidence>
<name>A0A9E5JQG1_9MICO</name>
<dbReference type="CDD" id="cd07571">
    <property type="entry name" value="ALP_N-acyl_transferase"/>
    <property type="match status" value="1"/>
</dbReference>
<dbReference type="Gene3D" id="3.60.110.10">
    <property type="entry name" value="Carbon-nitrogen hydrolase"/>
    <property type="match status" value="1"/>
</dbReference>
<evidence type="ECO:0000256" key="3">
    <source>
        <dbReference type="ARBA" id="ARBA00022679"/>
    </source>
</evidence>
<dbReference type="AlphaFoldDB" id="A0A9E5JQG1"/>
<feature type="transmembrane region" description="Helical" evidence="8">
    <location>
        <begin position="156"/>
        <end position="176"/>
    </location>
</feature>
<evidence type="ECO:0000256" key="4">
    <source>
        <dbReference type="ARBA" id="ARBA00022692"/>
    </source>
</evidence>
<evidence type="ECO:0000313" key="11">
    <source>
        <dbReference type="Proteomes" id="UP000818266"/>
    </source>
</evidence>
<evidence type="ECO:0000256" key="8">
    <source>
        <dbReference type="HAMAP-Rule" id="MF_01148"/>
    </source>
</evidence>
<dbReference type="HAMAP" id="MF_01148">
    <property type="entry name" value="Lnt"/>
    <property type="match status" value="1"/>
</dbReference>
<dbReference type="InterPro" id="IPR004563">
    <property type="entry name" value="Apolipo_AcylTrfase"/>
</dbReference>
<evidence type="ECO:0000256" key="7">
    <source>
        <dbReference type="ARBA" id="ARBA00023315"/>
    </source>
</evidence>
<evidence type="ECO:0000256" key="1">
    <source>
        <dbReference type="ARBA" id="ARBA00004651"/>
    </source>
</evidence>
<keyword evidence="3 8" id="KW-0808">Transferase</keyword>
<keyword evidence="4 8" id="KW-0812">Transmembrane</keyword>
<dbReference type="PANTHER" id="PTHR38686:SF1">
    <property type="entry name" value="APOLIPOPROTEIN N-ACYLTRANSFERASE"/>
    <property type="match status" value="1"/>
</dbReference>
<comment type="catalytic activity">
    <reaction evidence="8">
        <text>N-terminal S-1,2-diacyl-sn-glyceryl-L-cysteinyl-[lipoprotein] + a glycerophospholipid = N-acyl-S-1,2-diacyl-sn-glyceryl-L-cysteinyl-[lipoprotein] + a 2-acyl-sn-glycero-3-phospholipid + H(+)</text>
        <dbReference type="Rhea" id="RHEA:48228"/>
        <dbReference type="Rhea" id="RHEA-COMP:14681"/>
        <dbReference type="Rhea" id="RHEA-COMP:14684"/>
        <dbReference type="ChEBI" id="CHEBI:15378"/>
        <dbReference type="ChEBI" id="CHEBI:136912"/>
        <dbReference type="ChEBI" id="CHEBI:140656"/>
        <dbReference type="ChEBI" id="CHEBI:140657"/>
        <dbReference type="ChEBI" id="CHEBI:140660"/>
        <dbReference type="EC" id="2.3.1.269"/>
    </reaction>
</comment>
<feature type="transmembrane region" description="Helical" evidence="8">
    <location>
        <begin position="115"/>
        <end position="136"/>
    </location>
</feature>
<dbReference type="Pfam" id="PF20154">
    <property type="entry name" value="LNT_N"/>
    <property type="match status" value="1"/>
</dbReference>
<dbReference type="NCBIfam" id="TIGR00546">
    <property type="entry name" value="lnt"/>
    <property type="match status" value="1"/>
</dbReference>